<protein>
    <recommendedName>
        <fullName evidence="1">DUF7662 domain-containing protein</fullName>
    </recommendedName>
</protein>
<dbReference type="Proteomes" id="UP000194948">
    <property type="component" value="Chromosome"/>
</dbReference>
<organism evidence="2 3">
    <name type="scientific">Candidatus Enterococcus palustris</name>
    <dbReference type="NCBI Taxonomy" id="1834189"/>
    <lineage>
        <taxon>Bacteria</taxon>
        <taxon>Bacillati</taxon>
        <taxon>Bacillota</taxon>
        <taxon>Bacilli</taxon>
        <taxon>Lactobacillales</taxon>
        <taxon>Enterococcaceae</taxon>
        <taxon>Enterococcus</taxon>
    </lineage>
</organism>
<feature type="domain" description="DUF7662" evidence="1">
    <location>
        <begin position="23"/>
        <end position="100"/>
    </location>
</feature>
<proteinExistence type="predicted"/>
<sequence>MIHVIANEDKGVKDLAKERQKKYDSVTHYLTTNGGSQVTLTFTQFDELLFPHSGLPKTARTDIDWWANDHKHPEKGAYGWLNASYQVAQVNIEKEYVVFNKLLKSNWLF</sequence>
<reference evidence="2 3" key="2">
    <citation type="submission" date="2024-03" db="EMBL/GenBank/DDBJ databases">
        <title>The Genome Sequence of Enterococcus sp. DIV0205d.</title>
        <authorList>
            <consortium name="The Broad Institute Genomics Platform"/>
            <consortium name="The Broad Institute Microbial Omics Core"/>
            <consortium name="The Broad Institute Genomic Center for Infectious Diseases"/>
            <person name="Earl A."/>
            <person name="Manson A."/>
            <person name="Gilmore M."/>
            <person name="Schwartman J."/>
            <person name="Shea T."/>
            <person name="Abouelleil A."/>
            <person name="Cao P."/>
            <person name="Chapman S."/>
            <person name="Cusick C."/>
            <person name="Young S."/>
            <person name="Neafsey D."/>
            <person name="Nusbaum C."/>
            <person name="Birren B."/>
        </authorList>
    </citation>
    <scope>NUCLEOTIDE SEQUENCE [LARGE SCALE GENOMIC DNA]</scope>
    <source>
        <strain evidence="2 3">7F3_DIV0205</strain>
    </source>
</reference>
<evidence type="ECO:0000313" key="3">
    <source>
        <dbReference type="Proteomes" id="UP000194948"/>
    </source>
</evidence>
<dbReference type="RefSeq" id="WP_170922990.1">
    <property type="nucleotide sequence ID" value="NZ_CP147244.1"/>
</dbReference>
<name>A0AAQ3W930_9ENTE</name>
<accession>A0AAQ3W930</accession>
<gene>
    <name evidence="2" type="ORF">A5821_000033</name>
</gene>
<evidence type="ECO:0000259" key="1">
    <source>
        <dbReference type="Pfam" id="PF24698"/>
    </source>
</evidence>
<dbReference type="EMBL" id="CP147244">
    <property type="protein sequence ID" value="WYJ98957.1"/>
    <property type="molecule type" value="Genomic_DNA"/>
</dbReference>
<dbReference type="InterPro" id="IPR056079">
    <property type="entry name" value="DUF7662"/>
</dbReference>
<dbReference type="Pfam" id="PF24698">
    <property type="entry name" value="DUF7662"/>
    <property type="match status" value="1"/>
</dbReference>
<keyword evidence="3" id="KW-1185">Reference proteome</keyword>
<dbReference type="AlphaFoldDB" id="A0AAQ3W930"/>
<evidence type="ECO:0000313" key="2">
    <source>
        <dbReference type="EMBL" id="WYJ98957.1"/>
    </source>
</evidence>
<reference evidence="3" key="1">
    <citation type="submission" date="2017-05" db="EMBL/GenBank/DDBJ databases">
        <title>The Genome Sequence of EEnterococcus faecalis 9F2_4866.</title>
        <authorList>
            <consortium name="The Broad Institute Genomics Platform"/>
            <consortium name="The Broad Institute Genomic Center for Infectious Diseases"/>
            <person name="Earl A."/>
            <person name="Manson A."/>
            <person name="Schwartman J."/>
            <person name="Gilmore M."/>
            <person name="Abouelleil A."/>
            <person name="Cao P."/>
            <person name="Chapman S."/>
            <person name="Cusick C."/>
            <person name="Shea T."/>
            <person name="Young S."/>
            <person name="Neafsey D."/>
            <person name="Nusbaum C."/>
            <person name="Birren B."/>
        </authorList>
    </citation>
    <scope>NUCLEOTIDE SEQUENCE [LARGE SCALE GENOMIC DNA]</scope>
    <source>
        <strain evidence="3">7F3_DIV0205</strain>
    </source>
</reference>